<dbReference type="EMBL" id="JBEPNW010000002">
    <property type="protein sequence ID" value="MET3865466.1"/>
    <property type="molecule type" value="Genomic_DNA"/>
</dbReference>
<comment type="caution">
    <text evidence="2">The sequence shown here is derived from an EMBL/GenBank/DDBJ whole genome shotgun (WGS) entry which is preliminary data.</text>
</comment>
<evidence type="ECO:0000313" key="2">
    <source>
        <dbReference type="EMBL" id="MET3865466.1"/>
    </source>
</evidence>
<dbReference type="Proteomes" id="UP001549119">
    <property type="component" value="Unassembled WGS sequence"/>
</dbReference>
<protein>
    <submittedName>
        <fullName evidence="2">Uncharacterized protein</fullName>
    </submittedName>
</protein>
<dbReference type="RefSeq" id="WP_209650872.1">
    <property type="nucleotide sequence ID" value="NZ_JBEPNW010000002.1"/>
</dbReference>
<accession>A0ABV2NG42</accession>
<evidence type="ECO:0000313" key="3">
    <source>
        <dbReference type="Proteomes" id="UP001549119"/>
    </source>
</evidence>
<sequence length="172" mass="18434">MPDSPMKFCASMTKCSKAYTVGAPGTVKIAHDSAPIDESKINGILTFLSSKLSEGDFATVTDMLDDVIDKAEDLNPTKRMAADALPAATRRIVRRAVRGPLLGYDARPAGMGMAVDAQREAEVKAVLPNHDRLKLGGSFGYAAPIPPKPSRPLTTATRAEVEREFPNMFKGS</sequence>
<keyword evidence="3" id="KW-1185">Reference proteome</keyword>
<evidence type="ECO:0000256" key="1">
    <source>
        <dbReference type="SAM" id="MobiDB-lite"/>
    </source>
</evidence>
<reference evidence="2 3" key="1">
    <citation type="submission" date="2024-06" db="EMBL/GenBank/DDBJ databases">
        <title>Genomics of switchgrass bacterial isolates.</title>
        <authorList>
            <person name="Shade A."/>
        </authorList>
    </citation>
    <scope>NUCLEOTIDE SEQUENCE [LARGE SCALE GENOMIC DNA]</scope>
    <source>
        <strain evidence="2 3">PvP084</strain>
    </source>
</reference>
<feature type="region of interest" description="Disordered" evidence="1">
    <location>
        <begin position="146"/>
        <end position="172"/>
    </location>
</feature>
<proteinExistence type="predicted"/>
<organism evidence="2 3">
    <name type="scientific">Methylobacterium radiotolerans</name>
    <dbReference type="NCBI Taxonomy" id="31998"/>
    <lineage>
        <taxon>Bacteria</taxon>
        <taxon>Pseudomonadati</taxon>
        <taxon>Pseudomonadota</taxon>
        <taxon>Alphaproteobacteria</taxon>
        <taxon>Hyphomicrobiales</taxon>
        <taxon>Methylobacteriaceae</taxon>
        <taxon>Methylobacterium</taxon>
    </lineage>
</organism>
<gene>
    <name evidence="2" type="ORF">ABIC20_002775</name>
</gene>
<name>A0ABV2NG42_9HYPH</name>